<proteinExistence type="predicted"/>
<feature type="transmembrane region" description="Helical" evidence="1">
    <location>
        <begin position="6"/>
        <end position="31"/>
    </location>
</feature>
<feature type="transmembrane region" description="Helical" evidence="1">
    <location>
        <begin position="52"/>
        <end position="73"/>
    </location>
</feature>
<dbReference type="Proteomes" id="UP000316500">
    <property type="component" value="Unassembled WGS sequence"/>
</dbReference>
<accession>A0A558GMQ0</accession>
<feature type="transmembrane region" description="Helical" evidence="1">
    <location>
        <begin position="79"/>
        <end position="103"/>
    </location>
</feature>
<comment type="caution">
    <text evidence="2">The sequence shown here is derived from an EMBL/GenBank/DDBJ whole genome shotgun (WGS) entry which is preliminary data.</text>
</comment>
<name>A0A558GMQ0_PAENT</name>
<organism evidence="2 3">
    <name type="scientific">Paenarthrobacter nitroguajacolicus</name>
    <name type="common">Arthrobacter nitroguajacolicus</name>
    <dbReference type="NCBI Taxonomy" id="211146"/>
    <lineage>
        <taxon>Bacteria</taxon>
        <taxon>Bacillati</taxon>
        <taxon>Actinomycetota</taxon>
        <taxon>Actinomycetes</taxon>
        <taxon>Micrococcales</taxon>
        <taxon>Micrococcaceae</taxon>
        <taxon>Paenarthrobacter</taxon>
    </lineage>
</organism>
<dbReference type="EMBL" id="VNFK01000027">
    <property type="protein sequence ID" value="TVU58164.1"/>
    <property type="molecule type" value="Genomic_DNA"/>
</dbReference>
<sequence>MNWLLLINALYFLFGATMYVGTMWVLKFFLYPTWESLARDNVDMHFGIPTRAATKFFTIVVPIMFISGGILVWSEWGTVRVIPAIICLVGIIVLTWVGQGIIIPINVRIRGGDFADDTELRSLLKRWMMLNDIRFYVSTLTWAAMVWLLVDRGRLLESFA</sequence>
<protein>
    <submittedName>
        <fullName evidence="2">DUF1772 domain-containing protein</fullName>
    </submittedName>
</protein>
<feature type="transmembrane region" description="Helical" evidence="1">
    <location>
        <begin position="133"/>
        <end position="150"/>
    </location>
</feature>
<dbReference type="AlphaFoldDB" id="A0A558GMQ0"/>
<evidence type="ECO:0000313" key="3">
    <source>
        <dbReference type="Proteomes" id="UP000316500"/>
    </source>
</evidence>
<keyword evidence="1" id="KW-0812">Transmembrane</keyword>
<reference evidence="2 3" key="1">
    <citation type="submission" date="2019-07" db="EMBL/GenBank/DDBJ databases">
        <title>Diversity of Bacteria from Kongsfjorden, Arctic.</title>
        <authorList>
            <person name="Yu Y."/>
        </authorList>
    </citation>
    <scope>NUCLEOTIDE SEQUENCE [LARGE SCALE GENOMIC DNA]</scope>
    <source>
        <strain evidence="2 3">SM1928</strain>
    </source>
</reference>
<dbReference type="OrthoDB" id="4181171at2"/>
<dbReference type="RefSeq" id="WP_144653175.1">
    <property type="nucleotide sequence ID" value="NZ_VNFK01000027.1"/>
</dbReference>
<keyword evidence="1" id="KW-0472">Membrane</keyword>
<keyword evidence="1" id="KW-1133">Transmembrane helix</keyword>
<evidence type="ECO:0000256" key="1">
    <source>
        <dbReference type="SAM" id="Phobius"/>
    </source>
</evidence>
<evidence type="ECO:0000313" key="2">
    <source>
        <dbReference type="EMBL" id="TVU58164.1"/>
    </source>
</evidence>
<gene>
    <name evidence="2" type="ORF">FQP90_21875</name>
</gene>